<protein>
    <submittedName>
        <fullName evidence="1">Uncharacterized protein</fullName>
    </submittedName>
</protein>
<proteinExistence type="predicted"/>
<sequence>MTQKKGLRMKFKCKSNKQKELQKSWKRRSKTYTERRFKQQCCDCNPPYTFSRSHTAYAHIPASLSLKFTGVVVVVAFHGASCTSIARKVMTATKKKDLKFKIRGASLQRQYE</sequence>
<organism evidence="1 2">
    <name type="scientific">Trypanosoma brucei gambiense (strain MHOM/CI/86/DAL972)</name>
    <dbReference type="NCBI Taxonomy" id="679716"/>
    <lineage>
        <taxon>Eukaryota</taxon>
        <taxon>Discoba</taxon>
        <taxon>Euglenozoa</taxon>
        <taxon>Kinetoplastea</taxon>
        <taxon>Metakinetoplastina</taxon>
        <taxon>Trypanosomatida</taxon>
        <taxon>Trypanosomatidae</taxon>
        <taxon>Trypanosoma</taxon>
    </lineage>
</organism>
<dbReference type="GeneID" id="23859385"/>
<evidence type="ECO:0000313" key="2">
    <source>
        <dbReference type="Proteomes" id="UP000002316"/>
    </source>
</evidence>
<dbReference type="EMBL" id="FN554966">
    <property type="protein sequence ID" value="CBH10231.1"/>
    <property type="molecule type" value="Genomic_DNA"/>
</dbReference>
<evidence type="ECO:0000313" key="1">
    <source>
        <dbReference type="EMBL" id="CBH10231.1"/>
    </source>
</evidence>
<dbReference type="AlphaFoldDB" id="C9ZKL5"/>
<accession>C9ZKL5</accession>
<dbReference type="KEGG" id="tbg:TbgDal_III5730"/>
<dbReference type="RefSeq" id="XP_011772521.1">
    <property type="nucleotide sequence ID" value="XM_011774219.1"/>
</dbReference>
<gene>
    <name evidence="1" type="ORF">TbgDal_III5730</name>
</gene>
<reference evidence="2" key="1">
    <citation type="journal article" date="2010" name="PLoS Negl. Trop. Dis.">
        <title>The genome sequence of Trypanosoma brucei gambiense, causative agent of chronic human african trypanosomiasis.</title>
        <authorList>
            <person name="Jackson A.P."/>
            <person name="Sanders M."/>
            <person name="Berry A."/>
            <person name="McQuillan J."/>
            <person name="Aslett M.A."/>
            <person name="Quail M.A."/>
            <person name="Chukualim B."/>
            <person name="Capewell P."/>
            <person name="MacLeod A."/>
            <person name="Melville S.E."/>
            <person name="Gibson W."/>
            <person name="Barry J.D."/>
            <person name="Berriman M."/>
            <person name="Hertz-Fowler C."/>
        </authorList>
    </citation>
    <scope>NUCLEOTIDE SEQUENCE [LARGE SCALE GENOMIC DNA]</scope>
    <source>
        <strain evidence="2">MHOM/CI/86/DAL972</strain>
    </source>
</reference>
<dbReference type="Proteomes" id="UP000002316">
    <property type="component" value="Chromosome 3"/>
</dbReference>
<name>C9ZKL5_TRYB9</name>